<comment type="caution">
    <text evidence="1">The sequence shown here is derived from an EMBL/GenBank/DDBJ whole genome shotgun (WGS) entry which is preliminary data.</text>
</comment>
<dbReference type="Proteomes" id="UP000821865">
    <property type="component" value="Chromosome 4"/>
</dbReference>
<name>A0ACB8D0B3_DERSI</name>
<organism evidence="1 2">
    <name type="scientific">Dermacentor silvarum</name>
    <name type="common">Tick</name>
    <dbReference type="NCBI Taxonomy" id="543639"/>
    <lineage>
        <taxon>Eukaryota</taxon>
        <taxon>Metazoa</taxon>
        <taxon>Ecdysozoa</taxon>
        <taxon>Arthropoda</taxon>
        <taxon>Chelicerata</taxon>
        <taxon>Arachnida</taxon>
        <taxon>Acari</taxon>
        <taxon>Parasitiformes</taxon>
        <taxon>Ixodida</taxon>
        <taxon>Ixodoidea</taxon>
        <taxon>Ixodidae</taxon>
        <taxon>Rhipicephalinae</taxon>
        <taxon>Dermacentor</taxon>
    </lineage>
</organism>
<evidence type="ECO:0000313" key="2">
    <source>
        <dbReference type="Proteomes" id="UP000821865"/>
    </source>
</evidence>
<gene>
    <name evidence="1" type="ORF">HPB49_021967</name>
</gene>
<accession>A0ACB8D0B3</accession>
<sequence length="516" mass="58661">MTGMSETAGQPLEPGLARFFDRSTVLITGVTGFVGKVLLEKILRSCPDVGSIYLIVRSKRGLRGEDRIADILKMQLFQRLRQERPQAFQKIVVLEGDLTLPDLGLKPKDRELLVASVNVVIHSAATVKFDEPIKNAVKMNLNGTRKIIQLCNEMEDIKVFVHVSTCYCNCDRGEIKEEVYPPIQDPDHIIKIVDWLDTETLDACQSKLLGAMPNTYTFTKGLAETLVQRECKGYPVAIVRPSIVVCSWKEPFPGWVDNFNGPTGLIVAVATGVLKSVYTDPDMETDFVPVDVVVNCILASAWNVAVTRPSDVRVVQCACSGRSPQLRWRDMKTIQESLMTELCFKSAIRYPDVHLRRNIVVHRTSMFLQHYVPACIGDAALACVGKKQWLVKTYYKLELLLEALSYFTTHQWKFETNNMMAIYNDLSEEEKKIFNFDVSTLEWRPFFYHYALGARDILLKEDHSKVKSRNFQRLYVVKQVTNVLFALAAWKLLDMGPTLWRLWEYLTDTVAPTFAG</sequence>
<proteinExistence type="predicted"/>
<keyword evidence="2" id="KW-1185">Reference proteome</keyword>
<protein>
    <submittedName>
        <fullName evidence="1">Uncharacterized protein</fullName>
    </submittedName>
</protein>
<reference evidence="1" key="1">
    <citation type="submission" date="2020-05" db="EMBL/GenBank/DDBJ databases">
        <title>Large-scale comparative analyses of tick genomes elucidate their genetic diversity and vector capacities.</title>
        <authorList>
            <person name="Jia N."/>
            <person name="Wang J."/>
            <person name="Shi W."/>
            <person name="Du L."/>
            <person name="Sun Y."/>
            <person name="Zhan W."/>
            <person name="Jiang J."/>
            <person name="Wang Q."/>
            <person name="Zhang B."/>
            <person name="Ji P."/>
            <person name="Sakyi L.B."/>
            <person name="Cui X."/>
            <person name="Yuan T."/>
            <person name="Jiang B."/>
            <person name="Yang W."/>
            <person name="Lam T.T.-Y."/>
            <person name="Chang Q."/>
            <person name="Ding S."/>
            <person name="Wang X."/>
            <person name="Zhu J."/>
            <person name="Ruan X."/>
            <person name="Zhao L."/>
            <person name="Wei J."/>
            <person name="Que T."/>
            <person name="Du C."/>
            <person name="Cheng J."/>
            <person name="Dai P."/>
            <person name="Han X."/>
            <person name="Huang E."/>
            <person name="Gao Y."/>
            <person name="Liu J."/>
            <person name="Shao H."/>
            <person name="Ye R."/>
            <person name="Li L."/>
            <person name="Wei W."/>
            <person name="Wang X."/>
            <person name="Wang C."/>
            <person name="Yang T."/>
            <person name="Huo Q."/>
            <person name="Li W."/>
            <person name="Guo W."/>
            <person name="Chen H."/>
            <person name="Zhou L."/>
            <person name="Ni X."/>
            <person name="Tian J."/>
            <person name="Zhou Y."/>
            <person name="Sheng Y."/>
            <person name="Liu T."/>
            <person name="Pan Y."/>
            <person name="Xia L."/>
            <person name="Li J."/>
            <person name="Zhao F."/>
            <person name="Cao W."/>
        </authorList>
    </citation>
    <scope>NUCLEOTIDE SEQUENCE</scope>
    <source>
        <strain evidence="1">Dsil-2018</strain>
    </source>
</reference>
<dbReference type="EMBL" id="CM023473">
    <property type="protein sequence ID" value="KAH7954827.1"/>
    <property type="molecule type" value="Genomic_DNA"/>
</dbReference>
<evidence type="ECO:0000313" key="1">
    <source>
        <dbReference type="EMBL" id="KAH7954827.1"/>
    </source>
</evidence>